<feature type="transmembrane region" description="Helical" evidence="1">
    <location>
        <begin position="104"/>
        <end position="125"/>
    </location>
</feature>
<evidence type="ECO:0000313" key="2">
    <source>
        <dbReference type="EMBL" id="MBC8559858.1"/>
    </source>
</evidence>
<evidence type="ECO:0000256" key="1">
    <source>
        <dbReference type="SAM" id="Phobius"/>
    </source>
</evidence>
<accession>A0A926I2S3</accession>
<organism evidence="2 3">
    <name type="scientific">Fumia xinanensis</name>
    <dbReference type="NCBI Taxonomy" id="2763659"/>
    <lineage>
        <taxon>Bacteria</taxon>
        <taxon>Bacillati</taxon>
        <taxon>Bacillota</taxon>
        <taxon>Clostridia</taxon>
        <taxon>Eubacteriales</taxon>
        <taxon>Oscillospiraceae</taxon>
        <taxon>Fumia</taxon>
    </lineage>
</organism>
<feature type="transmembrane region" description="Helical" evidence="1">
    <location>
        <begin position="50"/>
        <end position="68"/>
    </location>
</feature>
<name>A0A926I2S3_9FIRM</name>
<keyword evidence="1" id="KW-0812">Transmembrane</keyword>
<feature type="transmembrane region" description="Helical" evidence="1">
    <location>
        <begin position="12"/>
        <end position="30"/>
    </location>
</feature>
<feature type="transmembrane region" description="Helical" evidence="1">
    <location>
        <begin position="137"/>
        <end position="157"/>
    </location>
</feature>
<comment type="caution">
    <text evidence="2">The sequence shown here is derived from an EMBL/GenBank/DDBJ whole genome shotgun (WGS) entry which is preliminary data.</text>
</comment>
<dbReference type="InterPro" id="IPR045407">
    <property type="entry name" value="DUF6512"/>
</dbReference>
<evidence type="ECO:0000313" key="3">
    <source>
        <dbReference type="Proteomes" id="UP000610760"/>
    </source>
</evidence>
<dbReference type="AlphaFoldDB" id="A0A926I2S3"/>
<keyword evidence="3" id="KW-1185">Reference proteome</keyword>
<feature type="transmembrane region" description="Helical" evidence="1">
    <location>
        <begin position="80"/>
        <end position="98"/>
    </location>
</feature>
<keyword evidence="1" id="KW-1133">Transmembrane helix</keyword>
<dbReference type="EMBL" id="JACRSV010000002">
    <property type="protein sequence ID" value="MBC8559858.1"/>
    <property type="molecule type" value="Genomic_DNA"/>
</dbReference>
<sequence length="174" mass="19449">MQKTLLRWELIGFLFVLIFGSILHFVYGWSGKSPSVALIAPVNESIWEHLKLLFVPGLLYGIVEYFAVGRKIGGFVFTKFVAMLLGLAAIVILFYTYTGIVGTHFLWADIGTFIIGSAVAFAFTVKKMPLSSDARTDLIGLFLFFVLIVVFILFTFFPPHLALFLDPVTHTYGI</sequence>
<dbReference type="Pfam" id="PF20122">
    <property type="entry name" value="DUF6512"/>
    <property type="match status" value="1"/>
</dbReference>
<dbReference type="RefSeq" id="WP_249294841.1">
    <property type="nucleotide sequence ID" value="NZ_JACRSV010000002.1"/>
</dbReference>
<proteinExistence type="predicted"/>
<keyword evidence="1" id="KW-0472">Membrane</keyword>
<protein>
    <submittedName>
        <fullName evidence="2">Uncharacterized protein</fullName>
    </submittedName>
</protein>
<dbReference type="Proteomes" id="UP000610760">
    <property type="component" value="Unassembled WGS sequence"/>
</dbReference>
<gene>
    <name evidence="2" type="ORF">H8710_07230</name>
</gene>
<reference evidence="2" key="1">
    <citation type="submission" date="2020-08" db="EMBL/GenBank/DDBJ databases">
        <title>Genome public.</title>
        <authorList>
            <person name="Liu C."/>
            <person name="Sun Q."/>
        </authorList>
    </citation>
    <scope>NUCLEOTIDE SEQUENCE</scope>
    <source>
        <strain evidence="2">NSJ-33</strain>
    </source>
</reference>